<dbReference type="InterPro" id="IPR005106">
    <property type="entry name" value="Asp/hSer_DH_NAD-bd"/>
</dbReference>
<dbReference type="GO" id="GO:0016491">
    <property type="term" value="F:oxidoreductase activity"/>
    <property type="evidence" value="ECO:0007669"/>
    <property type="project" value="InterPro"/>
</dbReference>
<evidence type="ECO:0000313" key="2">
    <source>
        <dbReference type="EMBL" id="SVB37915.1"/>
    </source>
</evidence>
<dbReference type="Pfam" id="PF03447">
    <property type="entry name" value="NAD_binding_3"/>
    <property type="match status" value="1"/>
</dbReference>
<evidence type="ECO:0000259" key="1">
    <source>
        <dbReference type="Pfam" id="PF03447"/>
    </source>
</evidence>
<dbReference type="Gene3D" id="3.40.50.720">
    <property type="entry name" value="NAD(P)-binding Rossmann-like Domain"/>
    <property type="match status" value="1"/>
</dbReference>
<gene>
    <name evidence="2" type="ORF">METZ01_LOCUS190769</name>
</gene>
<protein>
    <recommendedName>
        <fullName evidence="1">Aspartate/homoserine dehydrogenase NAD-binding domain-containing protein</fullName>
    </recommendedName>
</protein>
<dbReference type="PANTHER" id="PTHR31873:SF6">
    <property type="entry name" value="ASPARTATE DEHYDROGENASE DOMAIN-CONTAINING PROTEIN"/>
    <property type="match status" value="1"/>
</dbReference>
<dbReference type="InterPro" id="IPR036291">
    <property type="entry name" value="NAD(P)-bd_dom_sf"/>
</dbReference>
<name>A0A382DI12_9ZZZZ</name>
<dbReference type="GO" id="GO:0050661">
    <property type="term" value="F:NADP binding"/>
    <property type="evidence" value="ECO:0007669"/>
    <property type="project" value="InterPro"/>
</dbReference>
<sequence length="191" mass="20704">MITRVGILGCGAIGMEMAMVINRGDIDGATLVSLYDQDAKKAAHIQEKAADTVWYYSNFQEFLSTEGMNLVIECASPQAVRLFAPEILQARLNLLMLSSGSLADAEFFREISKIAEENDSQLIVPSGALGGVDAIRAVRHLLKEVVLTTTKPPKGLMGAPGFKEWESVEFTGPQVIFEGNALQAIQEFPAN</sequence>
<accession>A0A382DI12</accession>
<dbReference type="AlphaFoldDB" id="A0A382DI12"/>
<proteinExistence type="predicted"/>
<dbReference type="SUPFAM" id="SSF51735">
    <property type="entry name" value="NAD(P)-binding Rossmann-fold domains"/>
    <property type="match status" value="1"/>
</dbReference>
<reference evidence="2" key="1">
    <citation type="submission" date="2018-05" db="EMBL/GenBank/DDBJ databases">
        <authorList>
            <person name="Lanie J.A."/>
            <person name="Ng W.-L."/>
            <person name="Kazmierczak K.M."/>
            <person name="Andrzejewski T.M."/>
            <person name="Davidsen T.M."/>
            <person name="Wayne K.J."/>
            <person name="Tettelin H."/>
            <person name="Glass J.I."/>
            <person name="Rusch D."/>
            <person name="Podicherti R."/>
            <person name="Tsui H.-C.T."/>
            <person name="Winkler M.E."/>
        </authorList>
    </citation>
    <scope>NUCLEOTIDE SEQUENCE</scope>
</reference>
<dbReference type="PANTHER" id="PTHR31873">
    <property type="entry name" value="L-ASPARTATE DEHYDROGENASE-RELATED"/>
    <property type="match status" value="1"/>
</dbReference>
<dbReference type="EMBL" id="UINC01039439">
    <property type="protein sequence ID" value="SVB37915.1"/>
    <property type="molecule type" value="Genomic_DNA"/>
</dbReference>
<feature type="domain" description="Aspartate/homoserine dehydrogenase NAD-binding" evidence="1">
    <location>
        <begin position="9"/>
        <end position="125"/>
    </location>
</feature>
<feature type="non-terminal residue" evidence="2">
    <location>
        <position position="191"/>
    </location>
</feature>
<organism evidence="2">
    <name type="scientific">marine metagenome</name>
    <dbReference type="NCBI Taxonomy" id="408172"/>
    <lineage>
        <taxon>unclassified sequences</taxon>
        <taxon>metagenomes</taxon>
        <taxon>ecological metagenomes</taxon>
    </lineage>
</organism>